<dbReference type="CDD" id="cd03443">
    <property type="entry name" value="PaaI_thioesterase"/>
    <property type="match status" value="1"/>
</dbReference>
<dbReference type="InterPro" id="IPR006683">
    <property type="entry name" value="Thioestr_dom"/>
</dbReference>
<dbReference type="RefSeq" id="WP_069609522.1">
    <property type="nucleotide sequence ID" value="NZ_CP015218.1"/>
</dbReference>
<gene>
    <name evidence="3" type="ORF">A0128_19965</name>
</gene>
<evidence type="ECO:0000259" key="2">
    <source>
        <dbReference type="Pfam" id="PF03061"/>
    </source>
</evidence>
<name>A0A1D7V394_9LEPT</name>
<keyword evidence="3" id="KW-0808">Transferase</keyword>
<protein>
    <submittedName>
        <fullName evidence="3">Aminoglycoside phosphotransferase</fullName>
    </submittedName>
</protein>
<keyword evidence="1" id="KW-0378">Hydrolase</keyword>
<evidence type="ECO:0000313" key="3">
    <source>
        <dbReference type="EMBL" id="AOP36300.1"/>
    </source>
</evidence>
<dbReference type="GO" id="GO:0016289">
    <property type="term" value="F:acyl-CoA hydrolase activity"/>
    <property type="evidence" value="ECO:0007669"/>
    <property type="project" value="UniProtKB-ARBA"/>
</dbReference>
<dbReference type="Gene3D" id="3.10.129.10">
    <property type="entry name" value="Hotdog Thioesterase"/>
    <property type="match status" value="1"/>
</dbReference>
<sequence length="156" mass="17843">MTVSELLYHNVPTEIFTLKENCTLIEQAQNLIDQCHPGATNMKVLSVTSEISEADIPYAQSNRALHGFMHGGCFFSVGDTLTSIMAFFHVENERERTFTMDASIRYLRPVRTDTVRAKARLVRKNGKLLEYVCDFFNEENKRAAQAKYKYAIAEPR</sequence>
<dbReference type="InterPro" id="IPR003736">
    <property type="entry name" value="PAAI_dom"/>
</dbReference>
<organism evidence="3 4">
    <name type="scientific">Leptospira tipperaryensis</name>
    <dbReference type="NCBI Taxonomy" id="2564040"/>
    <lineage>
        <taxon>Bacteria</taxon>
        <taxon>Pseudomonadati</taxon>
        <taxon>Spirochaetota</taxon>
        <taxon>Spirochaetia</taxon>
        <taxon>Leptospirales</taxon>
        <taxon>Leptospiraceae</taxon>
        <taxon>Leptospira</taxon>
    </lineage>
</organism>
<accession>A0A1D7V394</accession>
<dbReference type="Pfam" id="PF03061">
    <property type="entry name" value="4HBT"/>
    <property type="match status" value="1"/>
</dbReference>
<dbReference type="KEGG" id="laj:A0128_19965"/>
<dbReference type="Proteomes" id="UP000094197">
    <property type="component" value="Chromosome 2"/>
</dbReference>
<evidence type="ECO:0000313" key="4">
    <source>
        <dbReference type="Proteomes" id="UP000094197"/>
    </source>
</evidence>
<dbReference type="EMBL" id="CP015218">
    <property type="protein sequence ID" value="AOP36300.1"/>
    <property type="molecule type" value="Genomic_DNA"/>
</dbReference>
<dbReference type="OrthoDB" id="329165at2"/>
<evidence type="ECO:0000256" key="1">
    <source>
        <dbReference type="ARBA" id="ARBA00022801"/>
    </source>
</evidence>
<dbReference type="InterPro" id="IPR029069">
    <property type="entry name" value="HotDog_dom_sf"/>
</dbReference>
<proteinExistence type="predicted"/>
<dbReference type="SUPFAM" id="SSF54637">
    <property type="entry name" value="Thioesterase/thiol ester dehydrase-isomerase"/>
    <property type="match status" value="1"/>
</dbReference>
<dbReference type="AlphaFoldDB" id="A0A1D7V394"/>
<dbReference type="NCBIfam" id="TIGR00369">
    <property type="entry name" value="unchar_dom_1"/>
    <property type="match status" value="1"/>
</dbReference>
<dbReference type="GO" id="GO:0016740">
    <property type="term" value="F:transferase activity"/>
    <property type="evidence" value="ECO:0007669"/>
    <property type="project" value="UniProtKB-KW"/>
</dbReference>
<keyword evidence="4" id="KW-1185">Reference proteome</keyword>
<reference evidence="3 4" key="1">
    <citation type="submission" date="2016-04" db="EMBL/GenBank/DDBJ databases">
        <title>Complete genome seqeunce of Leptospira alstonii serovar Room22.</title>
        <authorList>
            <person name="Nally J.E."/>
            <person name="Bayles D.O."/>
            <person name="Hurley D."/>
            <person name="Fanning S."/>
            <person name="McMahon B.J."/>
            <person name="Arent Z."/>
        </authorList>
    </citation>
    <scope>NUCLEOTIDE SEQUENCE [LARGE SCALE GENOMIC DNA]</scope>
    <source>
        <strain evidence="3 4">GWTS #1</strain>
    </source>
</reference>
<feature type="domain" description="Thioesterase" evidence="2">
    <location>
        <begin position="66"/>
        <end position="143"/>
    </location>
</feature>